<evidence type="ECO:0000313" key="2">
    <source>
        <dbReference type="Proteomes" id="UP000013827"/>
    </source>
</evidence>
<dbReference type="SUPFAM" id="SSF53335">
    <property type="entry name" value="S-adenosyl-L-methionine-dependent methyltransferases"/>
    <property type="match status" value="1"/>
</dbReference>
<proteinExistence type="predicted"/>
<reference evidence="1" key="2">
    <citation type="submission" date="2024-10" db="UniProtKB">
        <authorList>
            <consortium name="EnsemblProtists"/>
        </authorList>
    </citation>
    <scope>IDENTIFICATION</scope>
</reference>
<dbReference type="CDD" id="cd02440">
    <property type="entry name" value="AdoMet_MTases"/>
    <property type="match status" value="1"/>
</dbReference>
<name>A0A0D3KKJ3_EMIH1</name>
<dbReference type="InterPro" id="IPR029063">
    <property type="entry name" value="SAM-dependent_MTases_sf"/>
</dbReference>
<dbReference type="GeneID" id="17281549"/>
<accession>A0A0D3KKJ3</accession>
<dbReference type="Gene3D" id="3.40.50.150">
    <property type="entry name" value="Vaccinia Virus protein VP39"/>
    <property type="match status" value="1"/>
</dbReference>
<keyword evidence="2" id="KW-1185">Reference proteome</keyword>
<dbReference type="PANTHER" id="PTHR14614">
    <property type="entry name" value="HEPATOCELLULAR CARCINOMA-ASSOCIATED ANTIGEN"/>
    <property type="match status" value="1"/>
</dbReference>
<dbReference type="EnsemblProtists" id="EOD36278">
    <property type="protein sequence ID" value="EOD36278"/>
    <property type="gene ID" value="EMIHUDRAFT_226584"/>
</dbReference>
<dbReference type="HOGENOM" id="CLU_932033_0_0_1"/>
<sequence>MGKRLDSLSNEEKVAILAHTRPQGSAESRYCRTGNATLSTPFPSLKTGARRREPPNPFDCSPLVKLLKHAASNLGAGVLRCLFAYSAFKGAAPGPLSQQVCIGPRMVSVLEASGTYATRLWHCSIVLARLLASNCEAFDGTRVVELGAGTGLCSLALAATSSASIVATDSDEAGLALLQQSADGQGLRLATAVLDVCGDDSLPEAAWLVASDVLYTPQLAQAVARRCIEMVRRGGRAIVADPGRPARPYFVAALEQAGMPSSFRLPSQCFAGGDARLLLVHIEGEKSVSAFPAFAELEG</sequence>
<dbReference type="RefSeq" id="XP_005788707.1">
    <property type="nucleotide sequence ID" value="XM_005788650.1"/>
</dbReference>
<organism evidence="1 2">
    <name type="scientific">Emiliania huxleyi (strain CCMP1516)</name>
    <dbReference type="NCBI Taxonomy" id="280463"/>
    <lineage>
        <taxon>Eukaryota</taxon>
        <taxon>Haptista</taxon>
        <taxon>Haptophyta</taxon>
        <taxon>Prymnesiophyceae</taxon>
        <taxon>Isochrysidales</taxon>
        <taxon>Noelaerhabdaceae</taxon>
        <taxon>Emiliania</taxon>
    </lineage>
</organism>
<dbReference type="AlphaFoldDB" id="A0A0D3KKJ3"/>
<dbReference type="PaxDb" id="2903-EOD36278"/>
<dbReference type="Pfam" id="PF10294">
    <property type="entry name" value="Methyltransf_16"/>
    <property type="match status" value="1"/>
</dbReference>
<reference evidence="2" key="1">
    <citation type="journal article" date="2013" name="Nature">
        <title>Pan genome of the phytoplankton Emiliania underpins its global distribution.</title>
        <authorList>
            <person name="Read B.A."/>
            <person name="Kegel J."/>
            <person name="Klute M.J."/>
            <person name="Kuo A."/>
            <person name="Lefebvre S.C."/>
            <person name="Maumus F."/>
            <person name="Mayer C."/>
            <person name="Miller J."/>
            <person name="Monier A."/>
            <person name="Salamov A."/>
            <person name="Young J."/>
            <person name="Aguilar M."/>
            <person name="Claverie J.M."/>
            <person name="Frickenhaus S."/>
            <person name="Gonzalez K."/>
            <person name="Herman E.K."/>
            <person name="Lin Y.C."/>
            <person name="Napier J."/>
            <person name="Ogata H."/>
            <person name="Sarno A.F."/>
            <person name="Shmutz J."/>
            <person name="Schroeder D."/>
            <person name="de Vargas C."/>
            <person name="Verret F."/>
            <person name="von Dassow P."/>
            <person name="Valentin K."/>
            <person name="Van de Peer Y."/>
            <person name="Wheeler G."/>
            <person name="Dacks J.B."/>
            <person name="Delwiche C.F."/>
            <person name="Dyhrman S.T."/>
            <person name="Glockner G."/>
            <person name="John U."/>
            <person name="Richards T."/>
            <person name="Worden A.Z."/>
            <person name="Zhang X."/>
            <person name="Grigoriev I.V."/>
            <person name="Allen A.E."/>
            <person name="Bidle K."/>
            <person name="Borodovsky M."/>
            <person name="Bowler C."/>
            <person name="Brownlee C."/>
            <person name="Cock J.M."/>
            <person name="Elias M."/>
            <person name="Gladyshev V.N."/>
            <person name="Groth M."/>
            <person name="Guda C."/>
            <person name="Hadaegh A."/>
            <person name="Iglesias-Rodriguez M.D."/>
            <person name="Jenkins J."/>
            <person name="Jones B.M."/>
            <person name="Lawson T."/>
            <person name="Leese F."/>
            <person name="Lindquist E."/>
            <person name="Lobanov A."/>
            <person name="Lomsadze A."/>
            <person name="Malik S.B."/>
            <person name="Marsh M.E."/>
            <person name="Mackinder L."/>
            <person name="Mock T."/>
            <person name="Mueller-Roeber B."/>
            <person name="Pagarete A."/>
            <person name="Parker M."/>
            <person name="Probert I."/>
            <person name="Quesneville H."/>
            <person name="Raines C."/>
            <person name="Rensing S.A."/>
            <person name="Riano-Pachon D.M."/>
            <person name="Richier S."/>
            <person name="Rokitta S."/>
            <person name="Shiraiwa Y."/>
            <person name="Soanes D.M."/>
            <person name="van der Giezen M."/>
            <person name="Wahlund T.M."/>
            <person name="Williams B."/>
            <person name="Wilson W."/>
            <person name="Wolfe G."/>
            <person name="Wurch L.L."/>
        </authorList>
    </citation>
    <scope>NUCLEOTIDE SEQUENCE</scope>
</reference>
<protein>
    <submittedName>
        <fullName evidence="1">Uncharacterized protein</fullName>
    </submittedName>
</protein>
<dbReference type="KEGG" id="ehx:EMIHUDRAFT_226584"/>
<dbReference type="InterPro" id="IPR019410">
    <property type="entry name" value="Methyltransf_16"/>
</dbReference>
<evidence type="ECO:0000313" key="1">
    <source>
        <dbReference type="EnsemblProtists" id="EOD36278"/>
    </source>
</evidence>
<dbReference type="Proteomes" id="UP000013827">
    <property type="component" value="Unassembled WGS sequence"/>
</dbReference>